<dbReference type="InterPro" id="IPR036259">
    <property type="entry name" value="MFS_trans_sf"/>
</dbReference>
<keyword evidence="4 6" id="KW-1133">Transmembrane helix</keyword>
<feature type="transmembrane region" description="Helical" evidence="6">
    <location>
        <begin position="348"/>
        <end position="369"/>
    </location>
</feature>
<reference evidence="9" key="1">
    <citation type="journal article" date="2019" name="Int. J. Syst. Evol. Microbiol.">
        <title>The Global Catalogue of Microorganisms (GCM) 10K type strain sequencing project: providing services to taxonomists for standard genome sequencing and annotation.</title>
        <authorList>
            <consortium name="The Broad Institute Genomics Platform"/>
            <consortium name="The Broad Institute Genome Sequencing Center for Infectious Disease"/>
            <person name="Wu L."/>
            <person name="Ma J."/>
        </authorList>
    </citation>
    <scope>NUCLEOTIDE SEQUENCE [LARGE SCALE GENOMIC DNA]</scope>
    <source>
        <strain evidence="9">CGMCC 4.1641</strain>
    </source>
</reference>
<proteinExistence type="predicted"/>
<dbReference type="CDD" id="cd17393">
    <property type="entry name" value="MFS_MosC_like"/>
    <property type="match status" value="1"/>
</dbReference>
<evidence type="ECO:0000256" key="5">
    <source>
        <dbReference type="ARBA" id="ARBA00023136"/>
    </source>
</evidence>
<evidence type="ECO:0000256" key="4">
    <source>
        <dbReference type="ARBA" id="ARBA00022989"/>
    </source>
</evidence>
<feature type="transmembrane region" description="Helical" evidence="6">
    <location>
        <begin position="20"/>
        <end position="37"/>
    </location>
</feature>
<accession>A0ABV8S6Y5</accession>
<evidence type="ECO:0000259" key="7">
    <source>
        <dbReference type="PROSITE" id="PS50850"/>
    </source>
</evidence>
<dbReference type="PROSITE" id="PS50850">
    <property type="entry name" value="MFS"/>
    <property type="match status" value="1"/>
</dbReference>
<gene>
    <name evidence="8" type="ORF">ACFO1S_07600</name>
</gene>
<evidence type="ECO:0000256" key="6">
    <source>
        <dbReference type="SAM" id="Phobius"/>
    </source>
</evidence>
<dbReference type="PANTHER" id="PTHR23514:SF13">
    <property type="entry name" value="INNER MEMBRANE PROTEIN YBJJ"/>
    <property type="match status" value="1"/>
</dbReference>
<organism evidence="8 9">
    <name type="scientific">Cohnella boryungensis</name>
    <dbReference type="NCBI Taxonomy" id="768479"/>
    <lineage>
        <taxon>Bacteria</taxon>
        <taxon>Bacillati</taxon>
        <taxon>Bacillota</taxon>
        <taxon>Bacilli</taxon>
        <taxon>Bacillales</taxon>
        <taxon>Paenibacillaceae</taxon>
        <taxon>Cohnella</taxon>
    </lineage>
</organism>
<feature type="transmembrane region" description="Helical" evidence="6">
    <location>
        <begin position="142"/>
        <end position="166"/>
    </location>
</feature>
<evidence type="ECO:0000256" key="3">
    <source>
        <dbReference type="ARBA" id="ARBA00022692"/>
    </source>
</evidence>
<dbReference type="InterPro" id="IPR051788">
    <property type="entry name" value="MFS_Transporter"/>
</dbReference>
<dbReference type="PANTHER" id="PTHR23514">
    <property type="entry name" value="BYPASS OF STOP CODON PROTEIN 6"/>
    <property type="match status" value="1"/>
</dbReference>
<keyword evidence="5 6" id="KW-0472">Membrane</keyword>
<feature type="domain" description="Major facilitator superfamily (MFS) profile" evidence="7">
    <location>
        <begin position="17"/>
        <end position="397"/>
    </location>
</feature>
<dbReference type="EMBL" id="JBHSED010000011">
    <property type="protein sequence ID" value="MFC4303313.1"/>
    <property type="molecule type" value="Genomic_DNA"/>
</dbReference>
<dbReference type="Pfam" id="PF07690">
    <property type="entry name" value="MFS_1"/>
    <property type="match status" value="1"/>
</dbReference>
<protein>
    <submittedName>
        <fullName evidence="8">MFS transporter</fullName>
    </submittedName>
</protein>
<evidence type="ECO:0000313" key="9">
    <source>
        <dbReference type="Proteomes" id="UP001595755"/>
    </source>
</evidence>
<feature type="transmembrane region" description="Helical" evidence="6">
    <location>
        <begin position="82"/>
        <end position="104"/>
    </location>
</feature>
<dbReference type="RefSeq" id="WP_204604051.1">
    <property type="nucleotide sequence ID" value="NZ_JBHSED010000011.1"/>
</dbReference>
<feature type="transmembrane region" description="Helical" evidence="6">
    <location>
        <begin position="314"/>
        <end position="336"/>
    </location>
</feature>
<sequence>MSERAQQFNAGREVRLRKIALFIIFSLSGLAFSSWISRTPEVRDILQASTSTMGWVIFGLAFGSIIGLTAASKVIARYGARLTICTSIILVSAGLFVVCLGLAIPSIGTVFAGLALFGLGYGLIEVAQSVEGSALEHQAGKTLLPLMHASFSGGTLIGAGLGSLAIKLHFDAVYHLLIIGVLIVLIVLGISKYLPNGTGKEEAVSKSGVDQQAAPAIKIWKEPRTLLIGVIVLGMAFAEGSANDWLPLIMVDGFQLSAIAGTTIYGVFLAAMLIGRISGGFFLDRYGRVLVLRVAAVSAAIGLLLVIFGSSVAIAVIGVFMWGLGASLGFPVGLSAAGDDPNGAVARVAMISTLGYVAFLAGPPVLGVLGEKIGLLQAMIVVLIGVIIAGIFSHAAKK</sequence>
<comment type="subcellular location">
    <subcellularLocation>
        <location evidence="1">Cell membrane</location>
        <topology evidence="1">Multi-pass membrane protein</topology>
    </subcellularLocation>
</comment>
<feature type="transmembrane region" description="Helical" evidence="6">
    <location>
        <begin position="375"/>
        <end position="396"/>
    </location>
</feature>
<name>A0ABV8S6Y5_9BACL</name>
<dbReference type="InterPro" id="IPR011701">
    <property type="entry name" value="MFS"/>
</dbReference>
<evidence type="ECO:0000313" key="8">
    <source>
        <dbReference type="EMBL" id="MFC4303313.1"/>
    </source>
</evidence>
<keyword evidence="9" id="KW-1185">Reference proteome</keyword>
<keyword evidence="3 6" id="KW-0812">Transmembrane</keyword>
<comment type="caution">
    <text evidence="8">The sequence shown here is derived from an EMBL/GenBank/DDBJ whole genome shotgun (WGS) entry which is preliminary data.</text>
</comment>
<evidence type="ECO:0000256" key="2">
    <source>
        <dbReference type="ARBA" id="ARBA00022448"/>
    </source>
</evidence>
<dbReference type="InterPro" id="IPR020846">
    <property type="entry name" value="MFS_dom"/>
</dbReference>
<dbReference type="SUPFAM" id="SSF103473">
    <property type="entry name" value="MFS general substrate transporter"/>
    <property type="match status" value="1"/>
</dbReference>
<evidence type="ECO:0000256" key="1">
    <source>
        <dbReference type="ARBA" id="ARBA00004651"/>
    </source>
</evidence>
<feature type="transmembrane region" description="Helical" evidence="6">
    <location>
        <begin position="254"/>
        <end position="274"/>
    </location>
</feature>
<dbReference type="Gene3D" id="1.20.1250.20">
    <property type="entry name" value="MFS general substrate transporter like domains"/>
    <property type="match status" value="2"/>
</dbReference>
<feature type="transmembrane region" description="Helical" evidence="6">
    <location>
        <begin position="286"/>
        <end position="308"/>
    </location>
</feature>
<feature type="transmembrane region" description="Helical" evidence="6">
    <location>
        <begin position="172"/>
        <end position="190"/>
    </location>
</feature>
<feature type="transmembrane region" description="Helical" evidence="6">
    <location>
        <begin position="52"/>
        <end position="70"/>
    </location>
</feature>
<keyword evidence="2" id="KW-0813">Transport</keyword>
<dbReference type="Proteomes" id="UP001595755">
    <property type="component" value="Unassembled WGS sequence"/>
</dbReference>